<sequence>MSQRNPMLLGLGLVVLGLCTAPTGSAADWQQTEAGRAFLQRQSILRSQGQPVGPSKALTDRVFSDGGFESPNPCLEDRDSDGLADCVETLTGHFIDISDTGTDPDNPDSDSDGLLDGEEVLGSETGLDLPAMGVSPLRRDILLEYDWFESDYSCGPHSQRPTVAAIERLADMFASAPVQNPDGSFGIHLVQDYGQGGLYQGGNRIDGYHPVLPGALDATFYEIKQANFDPARLGYFRYVMLPHQYNGGSFSSGYAEVVGDDAIVALQCFNNDDYLARTMAHELGHLLGLLHGGFEWCNHKPNYNSLMNYRYQFAGIDHDCDAQGDPLGDDFSIGARVLLNESELSETAGVCGAQPVDWNGDGTLDEQLEYDLNPTGGCSGTFSMLHDFDDWTNLTFAGLADRTGALKSVQSEVGCAGAPPSPTHKAR</sequence>
<keyword evidence="4" id="KW-1185">Reference proteome</keyword>
<accession>A0AAW3ZHE3</accession>
<gene>
    <name evidence="3" type="ORF">IFO71_05625</name>
</gene>
<feature type="region of interest" description="Disordered" evidence="1">
    <location>
        <begin position="95"/>
        <end position="118"/>
    </location>
</feature>
<evidence type="ECO:0000256" key="2">
    <source>
        <dbReference type="SAM" id="SignalP"/>
    </source>
</evidence>
<dbReference type="EMBL" id="JACYTR010000007">
    <property type="protein sequence ID" value="MBD8525218.1"/>
    <property type="molecule type" value="Genomic_DNA"/>
</dbReference>
<reference evidence="3 4" key="1">
    <citation type="submission" date="2020-09" db="EMBL/GenBank/DDBJ databases">
        <title>Pseudoxanthomonas sp. CAU 1598 isolated from sand of Yaerae Beach.</title>
        <authorList>
            <person name="Kim W."/>
        </authorList>
    </citation>
    <scope>NUCLEOTIDE SEQUENCE [LARGE SCALE GENOMIC DNA]</scope>
    <source>
        <strain evidence="3 4">CAU 1598</strain>
    </source>
</reference>
<name>A0AAW3ZHE3_9GAMM</name>
<organism evidence="3 4">
    <name type="scientific">Pseudomarimonas arenosa</name>
    <dbReference type="NCBI Taxonomy" id="2774145"/>
    <lineage>
        <taxon>Bacteria</taxon>
        <taxon>Pseudomonadati</taxon>
        <taxon>Pseudomonadota</taxon>
        <taxon>Gammaproteobacteria</taxon>
        <taxon>Lysobacterales</taxon>
        <taxon>Lysobacteraceae</taxon>
        <taxon>Pseudomarimonas</taxon>
    </lineage>
</organism>
<evidence type="ECO:0000256" key="1">
    <source>
        <dbReference type="SAM" id="MobiDB-lite"/>
    </source>
</evidence>
<feature type="signal peptide" evidence="2">
    <location>
        <begin position="1"/>
        <end position="26"/>
    </location>
</feature>
<dbReference type="GO" id="GO:0008237">
    <property type="term" value="F:metallopeptidase activity"/>
    <property type="evidence" value="ECO:0007669"/>
    <property type="project" value="InterPro"/>
</dbReference>
<keyword evidence="2" id="KW-0732">Signal</keyword>
<comment type="caution">
    <text evidence="3">The sequence shown here is derived from an EMBL/GenBank/DDBJ whole genome shotgun (WGS) entry which is preliminary data.</text>
</comment>
<dbReference type="RefSeq" id="WP_192028558.1">
    <property type="nucleotide sequence ID" value="NZ_JACYTR010000007.1"/>
</dbReference>
<proteinExistence type="predicted"/>
<evidence type="ECO:0008006" key="5">
    <source>
        <dbReference type="Google" id="ProtNLM"/>
    </source>
</evidence>
<feature type="compositionally biased region" description="Acidic residues" evidence="1">
    <location>
        <begin position="105"/>
        <end position="118"/>
    </location>
</feature>
<dbReference type="InterPro" id="IPR024079">
    <property type="entry name" value="MetalloPept_cat_dom_sf"/>
</dbReference>
<dbReference type="AlphaFoldDB" id="A0AAW3ZHE3"/>
<dbReference type="Gene3D" id="3.40.390.10">
    <property type="entry name" value="Collagenase (Catalytic Domain)"/>
    <property type="match status" value="1"/>
</dbReference>
<feature type="chain" id="PRO_5043800638" description="Peptidase M43 pregnancy-associated plasma-A domain-containing protein" evidence="2">
    <location>
        <begin position="27"/>
        <end position="427"/>
    </location>
</feature>
<evidence type="ECO:0000313" key="3">
    <source>
        <dbReference type="EMBL" id="MBD8525218.1"/>
    </source>
</evidence>
<dbReference type="SUPFAM" id="SSF55486">
    <property type="entry name" value="Metalloproteases ('zincins'), catalytic domain"/>
    <property type="match status" value="1"/>
</dbReference>
<dbReference type="Proteomes" id="UP000613768">
    <property type="component" value="Unassembled WGS sequence"/>
</dbReference>
<protein>
    <recommendedName>
        <fullName evidence="5">Peptidase M43 pregnancy-associated plasma-A domain-containing protein</fullName>
    </recommendedName>
</protein>
<evidence type="ECO:0000313" key="4">
    <source>
        <dbReference type="Proteomes" id="UP000613768"/>
    </source>
</evidence>